<comment type="caution">
    <text evidence="17">The sequence shown here is derived from an EMBL/GenBank/DDBJ whole genome shotgun (WGS) entry which is preliminary data.</text>
</comment>
<dbReference type="AlphaFoldDB" id="A0A0P8B2H3"/>
<dbReference type="FunFam" id="2.60.120.590:FF:000005">
    <property type="entry name" value="Alpha-ketoglutarate-dependent dioxygenase AlkB"/>
    <property type="match status" value="1"/>
</dbReference>
<evidence type="ECO:0000256" key="15">
    <source>
        <dbReference type="PIRSR" id="PIRSR604574-2"/>
    </source>
</evidence>
<dbReference type="GO" id="GO:0035515">
    <property type="term" value="F:oxidative RNA demethylase activity"/>
    <property type="evidence" value="ECO:0007669"/>
    <property type="project" value="TreeGrafter"/>
</dbReference>
<evidence type="ECO:0000256" key="6">
    <source>
        <dbReference type="ARBA" id="ARBA00023004"/>
    </source>
</evidence>
<comment type="cofactor">
    <cofactor evidence="15">
        <name>Fe(2+)</name>
        <dbReference type="ChEBI" id="CHEBI:29033"/>
    </cofactor>
    <text evidence="15">Binds 1 Fe(2+) ion per subunit.</text>
</comment>
<dbReference type="SUPFAM" id="SSF51197">
    <property type="entry name" value="Clavaminate synthase-like"/>
    <property type="match status" value="1"/>
</dbReference>
<dbReference type="PANTHER" id="PTHR16557:SF2">
    <property type="entry name" value="NUCLEIC ACID DIOXYGENASE ALKBH1"/>
    <property type="match status" value="1"/>
</dbReference>
<evidence type="ECO:0000259" key="16">
    <source>
        <dbReference type="PROSITE" id="PS51471"/>
    </source>
</evidence>
<accession>A0A0P8B2H3</accession>
<feature type="binding site" evidence="14">
    <location>
        <begin position="79"/>
        <end position="81"/>
    </location>
    <ligand>
        <name>substrate</name>
    </ligand>
</feature>
<keyword evidence="7" id="KW-0234">DNA repair</keyword>
<dbReference type="GO" id="GO:0008168">
    <property type="term" value="F:methyltransferase activity"/>
    <property type="evidence" value="ECO:0007669"/>
    <property type="project" value="UniProtKB-KW"/>
</dbReference>
<dbReference type="OrthoDB" id="9796932at2"/>
<keyword evidence="4" id="KW-0223">Dioxygenase</keyword>
<keyword evidence="5 17" id="KW-0560">Oxidoreductase</keyword>
<sequence>MMNDLFDSVDGESWREPVAEGVVVLRRFASPASSALMATVAAIAEQAPFRHMVTPGGHSMSAAMTCAGSLGWVTDAKGYRYQSHDPQTGEPWPAMPFTFAELAQKAAEDAGFPGFEPDACLVNRYQPGAKMGLHQDKDERDFSWPIVSVSLGLPIVFQFGGRRRSDRPQRVLLEHGDVVVWGGSARLNYHGVLTLKAGQHPLTGGIRYNLTFRKAG</sequence>
<dbReference type="GO" id="GO:0008198">
    <property type="term" value="F:ferrous iron binding"/>
    <property type="evidence" value="ECO:0007669"/>
    <property type="project" value="TreeGrafter"/>
</dbReference>
<evidence type="ECO:0000256" key="10">
    <source>
        <dbReference type="ARBA" id="ARBA00066725"/>
    </source>
</evidence>
<evidence type="ECO:0000313" key="17">
    <source>
        <dbReference type="EMBL" id="KPQ27761.1"/>
    </source>
</evidence>
<dbReference type="EC" id="1.14.11.33" evidence="10"/>
<feature type="binding site" evidence="15">
    <location>
        <position position="136"/>
    </location>
    <ligand>
        <name>Fe cation</name>
        <dbReference type="ChEBI" id="CHEBI:24875"/>
        <note>catalytic</note>
    </ligand>
</feature>
<dbReference type="PROSITE" id="PS51471">
    <property type="entry name" value="FE2OG_OXY"/>
    <property type="match status" value="1"/>
</dbReference>
<feature type="binding site" evidence="14">
    <location>
        <begin position="207"/>
        <end position="213"/>
    </location>
    <ligand>
        <name>2-oxoglutarate</name>
        <dbReference type="ChEBI" id="CHEBI:16810"/>
    </ligand>
</feature>
<dbReference type="InterPro" id="IPR004574">
    <property type="entry name" value="Alkb"/>
</dbReference>
<keyword evidence="2 15" id="KW-0479">Metal-binding</keyword>
<feature type="binding site" evidence="15">
    <location>
        <position position="134"/>
    </location>
    <ligand>
        <name>Fe cation</name>
        <dbReference type="ChEBI" id="CHEBI:24875"/>
        <note>catalytic</note>
    </ligand>
</feature>
<dbReference type="GO" id="GO:0035513">
    <property type="term" value="P:oxidative RNA demethylation"/>
    <property type="evidence" value="ECO:0007669"/>
    <property type="project" value="TreeGrafter"/>
</dbReference>
<keyword evidence="17" id="KW-0808">Transferase</keyword>
<dbReference type="Gene3D" id="2.60.120.590">
    <property type="entry name" value="Alpha-ketoglutarate-dependent dioxygenase AlkB-like"/>
    <property type="match status" value="1"/>
</dbReference>
<feature type="binding site" evidence="14">
    <location>
        <begin position="123"/>
        <end position="125"/>
    </location>
    <ligand>
        <name>2-oxoglutarate</name>
        <dbReference type="ChEBI" id="CHEBI:16810"/>
    </ligand>
</feature>
<gene>
    <name evidence="17" type="primary">alkB</name>
    <name evidence="17" type="ORF">HLUCCX14_13480</name>
</gene>
<feature type="binding site" evidence="15">
    <location>
        <position position="190"/>
    </location>
    <ligand>
        <name>Fe cation</name>
        <dbReference type="ChEBI" id="CHEBI:24875"/>
        <note>catalytic</note>
    </ligand>
</feature>
<name>A0A0P8B2H3_9GAMM</name>
<dbReference type="EMBL" id="LJZQ01000023">
    <property type="protein sequence ID" value="KPQ27761.1"/>
    <property type="molecule type" value="Genomic_DNA"/>
</dbReference>
<evidence type="ECO:0000256" key="7">
    <source>
        <dbReference type="ARBA" id="ARBA00023204"/>
    </source>
</evidence>
<comment type="function">
    <text evidence="9">Dioxygenase that repairs alkylated DNA and RNA containing 3-methylcytosine or 1-methyladenine by oxidative demethylation. Has highest activity towards 3-methylcytosine. Has lower activity towards alkylated DNA containing ethenoadenine, and no detectable activity towards 1-methylguanine or 3-methylthymine. Accepts double-stranded and single-stranded substrates. Requires molecular oxygen, alpha-ketoglutarate and iron. Provides extensive resistance to alkylating agents such as MMS and DMS (SN2 agents), but not to MMNG and MNU (SN1 agents).</text>
</comment>
<proteinExistence type="inferred from homology"/>
<evidence type="ECO:0000256" key="11">
    <source>
        <dbReference type="ARBA" id="ARBA00072243"/>
    </source>
</evidence>
<dbReference type="InterPro" id="IPR037151">
    <property type="entry name" value="AlkB-like_sf"/>
</dbReference>
<comment type="catalytic activity">
    <reaction evidence="8">
        <text>a methylated nucleobase within DNA + 2-oxoglutarate + O2 = a nucleobase within DNA + formaldehyde + succinate + CO2</text>
        <dbReference type="Rhea" id="RHEA:30299"/>
        <dbReference type="Rhea" id="RHEA-COMP:12192"/>
        <dbReference type="Rhea" id="RHEA-COMP:12193"/>
        <dbReference type="ChEBI" id="CHEBI:15379"/>
        <dbReference type="ChEBI" id="CHEBI:16526"/>
        <dbReference type="ChEBI" id="CHEBI:16810"/>
        <dbReference type="ChEBI" id="CHEBI:16842"/>
        <dbReference type="ChEBI" id="CHEBI:30031"/>
        <dbReference type="ChEBI" id="CHEBI:32875"/>
        <dbReference type="ChEBI" id="CHEBI:64428"/>
        <dbReference type="EC" id="1.14.11.33"/>
    </reaction>
</comment>
<dbReference type="NCBIfam" id="NF011930">
    <property type="entry name" value="PRK15401.1"/>
    <property type="match status" value="1"/>
</dbReference>
<evidence type="ECO:0000256" key="5">
    <source>
        <dbReference type="ARBA" id="ARBA00023002"/>
    </source>
</evidence>
<keyword evidence="17" id="KW-0489">Methyltransferase</keyword>
<protein>
    <recommendedName>
        <fullName evidence="11">Alpha-ketoglutarate-dependent dioxygenase AlkB</fullName>
        <ecNumber evidence="10">1.14.11.33</ecNumber>
    </recommendedName>
    <alternativeName>
        <fullName evidence="12">Alkylated DNA repair protein AlkB</fullName>
    </alternativeName>
    <alternativeName>
        <fullName evidence="13">DNA oxidative demethylase AlkB</fullName>
    </alternativeName>
</protein>
<evidence type="ECO:0000256" key="2">
    <source>
        <dbReference type="ARBA" id="ARBA00022723"/>
    </source>
</evidence>
<dbReference type="InterPro" id="IPR005123">
    <property type="entry name" value="Oxoglu/Fe-dep_dioxygenase_dom"/>
</dbReference>
<evidence type="ECO:0000256" key="3">
    <source>
        <dbReference type="ARBA" id="ARBA00022763"/>
    </source>
</evidence>
<dbReference type="PATRIC" id="fig|1305731.5.peg.1172"/>
<evidence type="ECO:0000256" key="13">
    <source>
        <dbReference type="ARBA" id="ARBA00082512"/>
    </source>
</evidence>
<dbReference type="InterPro" id="IPR027450">
    <property type="entry name" value="AlkB-like"/>
</dbReference>
<dbReference type="GO" id="GO:0035516">
    <property type="term" value="F:broad specificity oxidative DNA demethylase activity"/>
    <property type="evidence" value="ECO:0007669"/>
    <property type="project" value="UniProtKB-EC"/>
</dbReference>
<evidence type="ECO:0000256" key="8">
    <source>
        <dbReference type="ARBA" id="ARBA00050106"/>
    </source>
</evidence>
<comment type="similarity">
    <text evidence="1">Belongs to the alkB family.</text>
</comment>
<feature type="binding site" evidence="14">
    <location>
        <position position="72"/>
    </location>
    <ligand>
        <name>substrate</name>
    </ligand>
</feature>
<evidence type="ECO:0000256" key="1">
    <source>
        <dbReference type="ARBA" id="ARBA00007879"/>
    </source>
</evidence>
<dbReference type="GO" id="GO:0005737">
    <property type="term" value="C:cytoplasm"/>
    <property type="evidence" value="ECO:0007669"/>
    <property type="project" value="TreeGrafter"/>
</dbReference>
<evidence type="ECO:0000256" key="9">
    <source>
        <dbReference type="ARBA" id="ARBA00055649"/>
    </source>
</evidence>
<evidence type="ECO:0000256" key="4">
    <source>
        <dbReference type="ARBA" id="ARBA00022964"/>
    </source>
</evidence>
<reference evidence="17 18" key="1">
    <citation type="submission" date="2015-09" db="EMBL/GenBank/DDBJ databases">
        <title>Identification and resolution of microdiversity through metagenomic sequencing of parallel consortia.</title>
        <authorList>
            <person name="Nelson W.C."/>
            <person name="Romine M.F."/>
            <person name="Lindemann S.R."/>
        </authorList>
    </citation>
    <scope>NUCLEOTIDE SEQUENCE [LARGE SCALE GENOMIC DNA]</scope>
    <source>
        <strain evidence="17">HL-55</strain>
    </source>
</reference>
<keyword evidence="6 15" id="KW-0408">Iron</keyword>
<dbReference type="Pfam" id="PF13532">
    <property type="entry name" value="2OG-FeII_Oxy_2"/>
    <property type="match status" value="1"/>
</dbReference>
<feature type="binding site" evidence="14">
    <location>
        <position position="138"/>
    </location>
    <ligand>
        <name>substrate</name>
    </ligand>
</feature>
<evidence type="ECO:0000256" key="14">
    <source>
        <dbReference type="PIRSR" id="PIRSR604574-1"/>
    </source>
</evidence>
<evidence type="ECO:0000256" key="12">
    <source>
        <dbReference type="ARBA" id="ARBA00080712"/>
    </source>
</evidence>
<dbReference type="GO" id="GO:0032259">
    <property type="term" value="P:methylation"/>
    <property type="evidence" value="ECO:0007669"/>
    <property type="project" value="UniProtKB-KW"/>
</dbReference>
<organism evidence="17 18">
    <name type="scientific">Marinobacter excellens HL-55</name>
    <dbReference type="NCBI Taxonomy" id="1305731"/>
    <lineage>
        <taxon>Bacteria</taxon>
        <taxon>Pseudomonadati</taxon>
        <taxon>Pseudomonadota</taxon>
        <taxon>Gammaproteobacteria</taxon>
        <taxon>Pseudomonadales</taxon>
        <taxon>Marinobacteraceae</taxon>
        <taxon>Marinobacter</taxon>
    </lineage>
</organism>
<feature type="binding site" evidence="14">
    <location>
        <position position="164"/>
    </location>
    <ligand>
        <name>substrate</name>
    </ligand>
</feature>
<keyword evidence="3" id="KW-0227">DNA damage</keyword>
<evidence type="ECO:0000313" key="18">
    <source>
        <dbReference type="Proteomes" id="UP000050416"/>
    </source>
</evidence>
<dbReference type="Proteomes" id="UP000050416">
    <property type="component" value="Unassembled WGS sequence"/>
</dbReference>
<dbReference type="GO" id="GO:0006281">
    <property type="term" value="P:DNA repair"/>
    <property type="evidence" value="ECO:0007669"/>
    <property type="project" value="UniProtKB-KW"/>
</dbReference>
<dbReference type="PANTHER" id="PTHR16557">
    <property type="entry name" value="ALKYLATED DNA REPAIR PROTEIN ALKB-RELATED"/>
    <property type="match status" value="1"/>
</dbReference>
<dbReference type="STRING" id="1305731.GCA_000934705_01832"/>
<feature type="domain" description="Fe2OG dioxygenase" evidence="16">
    <location>
        <begin position="116"/>
        <end position="216"/>
    </location>
</feature>